<dbReference type="EMBL" id="FN554973">
    <property type="protein sequence ID" value="CBH15960.1"/>
    <property type="molecule type" value="Genomic_DNA"/>
</dbReference>
<reference evidence="2" key="1">
    <citation type="journal article" date="2010" name="PLoS Negl. Trop. Dis.">
        <title>The genome sequence of Trypanosoma brucei gambiense, causative agent of chronic human african trypanosomiasis.</title>
        <authorList>
            <person name="Jackson A.P."/>
            <person name="Sanders M."/>
            <person name="Berry A."/>
            <person name="McQuillan J."/>
            <person name="Aslett M.A."/>
            <person name="Quail M.A."/>
            <person name="Chukualim B."/>
            <person name="Capewell P."/>
            <person name="MacLeod A."/>
            <person name="Melville S.E."/>
            <person name="Gibson W."/>
            <person name="Barry J.D."/>
            <person name="Berriman M."/>
            <person name="Hertz-Fowler C."/>
        </authorList>
    </citation>
    <scope>NUCLEOTIDE SEQUENCE [LARGE SCALE GENOMIC DNA]</scope>
    <source>
        <strain evidence="2">MHOM/CI/86/DAL972</strain>
    </source>
</reference>
<dbReference type="Proteomes" id="UP000002316">
    <property type="component" value="Chromosome 10"/>
</dbReference>
<evidence type="ECO:0000313" key="1">
    <source>
        <dbReference type="EMBL" id="CBH15960.1"/>
    </source>
</evidence>
<dbReference type="GeneID" id="23864224"/>
<sequence>MNLIVKGGPNGHMFNTTAKDSNIELRFSFYDNNQKEIKDRLAWDHSTCWSAVKKGGNNNNELCHLCLFCLQPTAPRVRYVGHHFSTGRKQLTKLAATPQLHTSVYHKQ</sequence>
<dbReference type="AlphaFoldDB" id="D0A3W6"/>
<dbReference type="RefSeq" id="XP_011778224.1">
    <property type="nucleotide sequence ID" value="XM_011779922.1"/>
</dbReference>
<name>D0A3W6_TRYB9</name>
<proteinExistence type="predicted"/>
<organism evidence="1 2">
    <name type="scientific">Trypanosoma brucei gambiense (strain MHOM/CI/86/DAL972)</name>
    <dbReference type="NCBI Taxonomy" id="679716"/>
    <lineage>
        <taxon>Eukaryota</taxon>
        <taxon>Discoba</taxon>
        <taxon>Euglenozoa</taxon>
        <taxon>Kinetoplastea</taxon>
        <taxon>Metakinetoplastina</taxon>
        <taxon>Trypanosomatida</taxon>
        <taxon>Trypanosomatidae</taxon>
        <taxon>Trypanosoma</taxon>
    </lineage>
</organism>
<protein>
    <submittedName>
        <fullName evidence="1">Uncharacterized protein</fullName>
    </submittedName>
</protein>
<gene>
    <name evidence="1" type="ORF">TbgDal_X10530</name>
</gene>
<dbReference type="KEGG" id="tbg:TbgDal_X10530"/>
<accession>D0A3W6</accession>
<evidence type="ECO:0000313" key="2">
    <source>
        <dbReference type="Proteomes" id="UP000002316"/>
    </source>
</evidence>